<protein>
    <submittedName>
        <fullName evidence="4">Tr-type G domain-containing protein</fullName>
    </submittedName>
</protein>
<name>A0A183GDD9_HELPZ</name>
<accession>A0A183GDD9</accession>
<dbReference type="Proteomes" id="UP000050761">
    <property type="component" value="Unassembled WGS sequence"/>
</dbReference>
<dbReference type="EMBL" id="UZAH01031996">
    <property type="protein sequence ID" value="VDP19007.1"/>
    <property type="molecule type" value="Genomic_DNA"/>
</dbReference>
<reference evidence="4" key="2">
    <citation type="submission" date="2019-09" db="UniProtKB">
        <authorList>
            <consortium name="WormBaseParasite"/>
        </authorList>
    </citation>
    <scope>IDENTIFICATION</scope>
</reference>
<keyword evidence="3" id="KW-1185">Reference proteome</keyword>
<feature type="compositionally biased region" description="Basic and acidic residues" evidence="1">
    <location>
        <begin position="51"/>
        <end position="82"/>
    </location>
</feature>
<evidence type="ECO:0000313" key="3">
    <source>
        <dbReference type="Proteomes" id="UP000050761"/>
    </source>
</evidence>
<reference evidence="2 3" key="1">
    <citation type="submission" date="2018-11" db="EMBL/GenBank/DDBJ databases">
        <authorList>
            <consortium name="Pathogen Informatics"/>
        </authorList>
    </citation>
    <scope>NUCLEOTIDE SEQUENCE [LARGE SCALE GENOMIC DNA]</scope>
</reference>
<gene>
    <name evidence="2" type="ORF">HPBE_LOCUS20253</name>
</gene>
<evidence type="ECO:0000256" key="1">
    <source>
        <dbReference type="SAM" id="MobiDB-lite"/>
    </source>
</evidence>
<evidence type="ECO:0000313" key="4">
    <source>
        <dbReference type="WBParaSite" id="HPBE_0002025401-mRNA-1"/>
    </source>
</evidence>
<evidence type="ECO:0000313" key="2">
    <source>
        <dbReference type="EMBL" id="VDP19007.1"/>
    </source>
</evidence>
<sequence length="200" mass="22165">MTQQGGKILYLAVNKVDQFASATTASSDALKRMDTLEKLLKEHREEVNAKLDTGDRIRDPANHTHAETDHGENGSHRRKGEENWDECETIAATKQNEYETNTMATKEDEAIAATTADELATTTDTKRSRKESQNTIAPHSNEWLDVLNIGSSRTRVRGDPGGERMAEVDPYVGTGVIDLKRGNMANLGSAQFYITEMLIL</sequence>
<accession>A0A3P8AWG6</accession>
<dbReference type="AlphaFoldDB" id="A0A183GDD9"/>
<dbReference type="WBParaSite" id="HPBE_0002025401-mRNA-1">
    <property type="protein sequence ID" value="HPBE_0002025401-mRNA-1"/>
    <property type="gene ID" value="HPBE_0002025401"/>
</dbReference>
<feature type="region of interest" description="Disordered" evidence="1">
    <location>
        <begin position="51"/>
        <end position="84"/>
    </location>
</feature>
<proteinExistence type="predicted"/>
<organism evidence="3 4">
    <name type="scientific">Heligmosomoides polygyrus</name>
    <name type="common">Parasitic roundworm</name>
    <dbReference type="NCBI Taxonomy" id="6339"/>
    <lineage>
        <taxon>Eukaryota</taxon>
        <taxon>Metazoa</taxon>
        <taxon>Ecdysozoa</taxon>
        <taxon>Nematoda</taxon>
        <taxon>Chromadorea</taxon>
        <taxon>Rhabditida</taxon>
        <taxon>Rhabditina</taxon>
        <taxon>Rhabditomorpha</taxon>
        <taxon>Strongyloidea</taxon>
        <taxon>Heligmosomidae</taxon>
        <taxon>Heligmosomoides</taxon>
    </lineage>
</organism>